<keyword evidence="4" id="KW-1185">Reference proteome</keyword>
<dbReference type="Proteomes" id="UP000275865">
    <property type="component" value="Unassembled WGS sequence"/>
</dbReference>
<dbReference type="Proteomes" id="UP000271548">
    <property type="component" value="Unassembled WGS sequence"/>
</dbReference>
<protein>
    <recommendedName>
        <fullName evidence="1">YxiG-like domain-containing protein</fullName>
    </recommendedName>
</protein>
<feature type="domain" description="YxiG-like" evidence="1">
    <location>
        <begin position="2"/>
        <end position="156"/>
    </location>
</feature>
<organism evidence="3 5">
    <name type="scientific">Micromonospora musae</name>
    <dbReference type="NCBI Taxonomy" id="1894970"/>
    <lineage>
        <taxon>Bacteria</taxon>
        <taxon>Bacillati</taxon>
        <taxon>Actinomycetota</taxon>
        <taxon>Actinomycetes</taxon>
        <taxon>Micromonosporales</taxon>
        <taxon>Micromonosporaceae</taxon>
        <taxon>Micromonospora</taxon>
    </lineage>
</organism>
<accession>A0A3A9XU43</accession>
<evidence type="ECO:0000259" key="1">
    <source>
        <dbReference type="Pfam" id="PF24712"/>
    </source>
</evidence>
<evidence type="ECO:0000313" key="5">
    <source>
        <dbReference type="Proteomes" id="UP000275865"/>
    </source>
</evidence>
<comment type="caution">
    <text evidence="3">The sequence shown here is derived from an EMBL/GenBank/DDBJ whole genome shotgun (WGS) entry which is preliminary data.</text>
</comment>
<gene>
    <name evidence="3" type="ORF">D7044_31980</name>
    <name evidence="2" type="ORF">D7147_00715</name>
</gene>
<dbReference type="InterPro" id="IPR058188">
    <property type="entry name" value="YxiG-like"/>
</dbReference>
<dbReference type="AlphaFoldDB" id="A0A3A9XU43"/>
<dbReference type="Pfam" id="PF24712">
    <property type="entry name" value="YxiG_2"/>
    <property type="match status" value="1"/>
</dbReference>
<dbReference type="RefSeq" id="WP_120673298.1">
    <property type="nucleotide sequence ID" value="NZ_RAZS01000001.1"/>
</dbReference>
<proteinExistence type="predicted"/>
<evidence type="ECO:0000313" key="4">
    <source>
        <dbReference type="Proteomes" id="UP000271548"/>
    </source>
</evidence>
<dbReference type="OrthoDB" id="3685701at2"/>
<evidence type="ECO:0000313" key="2">
    <source>
        <dbReference type="EMBL" id="RKN23619.1"/>
    </source>
</evidence>
<sequence length="168" mass="18861">MDVAEIRAAFEDVFDQAIVFHGFADHMRDYDVFIYATADPHTGIAPKHLRYRFKYCVRAVATSAVPPAVWKESLDERLVDYEQGVDLDGYVWGVKWQELYPGMRLLTDSPDAERWSQDLDLPLHEAVIGTNGHNVSLVFSDLAVDTVDVGFAPFVVTERGTGLQGPPF</sequence>
<reference evidence="4 5" key="1">
    <citation type="submission" date="2018-09" db="EMBL/GenBank/DDBJ databases">
        <title>Micromonospora sp. nov. MS1-9, isolated from a root of Musa sp.</title>
        <authorList>
            <person name="Kuncharoen N."/>
            <person name="Kudo T."/>
            <person name="Ohkuma M."/>
            <person name="Yuki M."/>
            <person name="Tanasupawat S."/>
        </authorList>
    </citation>
    <scope>NUCLEOTIDE SEQUENCE [LARGE SCALE GENOMIC DNA]</scope>
    <source>
        <strain evidence="3 5">MS1-9</strain>
        <strain evidence="2 4">NGC1-4</strain>
    </source>
</reference>
<evidence type="ECO:0000313" key="3">
    <source>
        <dbReference type="EMBL" id="RKN25044.1"/>
    </source>
</evidence>
<name>A0A3A9XU43_9ACTN</name>
<dbReference type="EMBL" id="RAZS01000001">
    <property type="protein sequence ID" value="RKN23619.1"/>
    <property type="molecule type" value="Genomic_DNA"/>
</dbReference>
<dbReference type="EMBL" id="RAZT01000027">
    <property type="protein sequence ID" value="RKN25044.1"/>
    <property type="molecule type" value="Genomic_DNA"/>
</dbReference>